<dbReference type="VEuPathDB" id="FungiDB:VP01_755g1"/>
<dbReference type="AlphaFoldDB" id="A0A0L6UC03"/>
<feature type="compositionally biased region" description="Low complexity" evidence="1">
    <location>
        <begin position="140"/>
        <end position="156"/>
    </location>
</feature>
<name>A0A0L6UC03_9BASI</name>
<gene>
    <name evidence="3" type="ORF">VP01_755g1</name>
</gene>
<dbReference type="Proteomes" id="UP000037035">
    <property type="component" value="Unassembled WGS sequence"/>
</dbReference>
<keyword evidence="2" id="KW-0472">Membrane</keyword>
<feature type="transmembrane region" description="Helical" evidence="2">
    <location>
        <begin position="434"/>
        <end position="455"/>
    </location>
</feature>
<sequence>MSHSTALPQYHLPSPPNHRDRQLETLLEIKHDDMAQGFCPKTLRLSHSFPSTGHLRHPSSTLSVTRWKEGLAQATSSHEDELLPTHDHQSKNIMTSLTFRPSSQRLRTRSLDRKSNPVLNLPPANLAPHKKSYIRRKASSSHNSLSDPSSLPNDSSAQRHSLGFHSHIPIERTVLSVLPSSRRPSIDWSTPAPPEANAATFESSPSATSSGSPKTTLATSVDSSGTPPRPRYQPRPLLLSAFGANNKNRTSIGPSTYPYQARDSPVTREQQELAKTRWLAEVQRDKVQQLRQERLHNREAKKLRKQAREAELVALSSSVRCEGTTSAVVPEADEDNWSWLSCSDAAEEEESADDQEAEEMAVVWRASLDVGRRVSKSRKALGRGHGIPLPPSRLTTTNPRPPQCSLPVSSLSPLKLFRMLLFSQKRDSIVPPKLVAPFLFSSGMLSGLACSLLFSSSFNLSSLLSHGHLLPISTSGIAFFFNLVLPSPLSSFGSIATSIGLSAHWYLSACFLSLSLV</sequence>
<feature type="transmembrane region" description="Helical" evidence="2">
    <location>
        <begin position="491"/>
        <end position="514"/>
    </location>
</feature>
<feature type="region of interest" description="Disordered" evidence="1">
    <location>
        <begin position="377"/>
        <end position="400"/>
    </location>
</feature>
<feature type="region of interest" description="Disordered" evidence="1">
    <location>
        <begin position="181"/>
        <end position="265"/>
    </location>
</feature>
<protein>
    <submittedName>
        <fullName evidence="3">Uncharacterized protein</fullName>
    </submittedName>
</protein>
<feature type="compositionally biased region" description="Basic and acidic residues" evidence="1">
    <location>
        <begin position="77"/>
        <end position="90"/>
    </location>
</feature>
<accession>A0A0L6UC03</accession>
<feature type="compositionally biased region" description="Polar residues" evidence="1">
    <location>
        <begin position="243"/>
        <end position="258"/>
    </location>
</feature>
<evidence type="ECO:0000313" key="4">
    <source>
        <dbReference type="Proteomes" id="UP000037035"/>
    </source>
</evidence>
<keyword evidence="4" id="KW-1185">Reference proteome</keyword>
<reference evidence="3 4" key="1">
    <citation type="submission" date="2015-08" db="EMBL/GenBank/DDBJ databases">
        <title>Next Generation Sequencing and Analysis of the Genome of Puccinia sorghi L Schw, the Causal Agent of Maize Common Rust.</title>
        <authorList>
            <person name="Rochi L."/>
            <person name="Burguener G."/>
            <person name="Darino M."/>
            <person name="Turjanski A."/>
            <person name="Kreff E."/>
            <person name="Dieguez M.J."/>
            <person name="Sacco F."/>
        </authorList>
    </citation>
    <scope>NUCLEOTIDE SEQUENCE [LARGE SCALE GENOMIC DNA]</scope>
    <source>
        <strain evidence="3 4">RO10H11247</strain>
    </source>
</reference>
<proteinExistence type="predicted"/>
<feature type="region of interest" description="Disordered" evidence="1">
    <location>
        <begin position="73"/>
        <end position="160"/>
    </location>
</feature>
<keyword evidence="2" id="KW-1133">Transmembrane helix</keyword>
<organism evidence="3 4">
    <name type="scientific">Puccinia sorghi</name>
    <dbReference type="NCBI Taxonomy" id="27349"/>
    <lineage>
        <taxon>Eukaryota</taxon>
        <taxon>Fungi</taxon>
        <taxon>Dikarya</taxon>
        <taxon>Basidiomycota</taxon>
        <taxon>Pucciniomycotina</taxon>
        <taxon>Pucciniomycetes</taxon>
        <taxon>Pucciniales</taxon>
        <taxon>Pucciniaceae</taxon>
        <taxon>Puccinia</taxon>
    </lineage>
</organism>
<comment type="caution">
    <text evidence="3">The sequence shown here is derived from an EMBL/GenBank/DDBJ whole genome shotgun (WGS) entry which is preliminary data.</text>
</comment>
<evidence type="ECO:0000256" key="1">
    <source>
        <dbReference type="SAM" id="MobiDB-lite"/>
    </source>
</evidence>
<feature type="compositionally biased region" description="Low complexity" evidence="1">
    <location>
        <begin position="116"/>
        <end position="127"/>
    </location>
</feature>
<evidence type="ECO:0000313" key="3">
    <source>
        <dbReference type="EMBL" id="KNZ46094.1"/>
    </source>
</evidence>
<feature type="transmembrane region" description="Helical" evidence="2">
    <location>
        <begin position="467"/>
        <end position="485"/>
    </location>
</feature>
<feature type="compositionally biased region" description="Polar residues" evidence="1">
    <location>
        <begin position="91"/>
        <end position="105"/>
    </location>
</feature>
<dbReference type="OrthoDB" id="2507682at2759"/>
<feature type="compositionally biased region" description="Basic residues" evidence="1">
    <location>
        <begin position="128"/>
        <end position="139"/>
    </location>
</feature>
<dbReference type="EMBL" id="LAVV01013005">
    <property type="protein sequence ID" value="KNZ46094.1"/>
    <property type="molecule type" value="Genomic_DNA"/>
</dbReference>
<feature type="compositionally biased region" description="Low complexity" evidence="1">
    <location>
        <begin position="198"/>
        <end position="216"/>
    </location>
</feature>
<feature type="compositionally biased region" description="Polar residues" evidence="1">
    <location>
        <begin position="217"/>
        <end position="226"/>
    </location>
</feature>
<keyword evidence="2" id="KW-0812">Transmembrane</keyword>
<evidence type="ECO:0000256" key="2">
    <source>
        <dbReference type="SAM" id="Phobius"/>
    </source>
</evidence>